<keyword evidence="1" id="KW-0472">Membrane</keyword>
<name>A0A2P7BHQ3_9HYPH</name>
<evidence type="ECO:0000313" key="3">
    <source>
        <dbReference type="Proteomes" id="UP000241764"/>
    </source>
</evidence>
<evidence type="ECO:0000313" key="2">
    <source>
        <dbReference type="EMBL" id="PSH65969.1"/>
    </source>
</evidence>
<dbReference type="AlphaFoldDB" id="A0A2P7BHQ3"/>
<dbReference type="EMBL" id="PGGM01000002">
    <property type="protein sequence ID" value="PSH65969.1"/>
    <property type="molecule type" value="Genomic_DNA"/>
</dbReference>
<dbReference type="PANTHER" id="PTHR41795:SF1">
    <property type="entry name" value="EXOPOLYSACCHARIDE SYNTHESIS PROTEIN"/>
    <property type="match status" value="1"/>
</dbReference>
<feature type="transmembrane region" description="Helical" evidence="1">
    <location>
        <begin position="67"/>
        <end position="97"/>
    </location>
</feature>
<evidence type="ECO:0000256" key="1">
    <source>
        <dbReference type="SAM" id="Phobius"/>
    </source>
</evidence>
<dbReference type="OrthoDB" id="8550083at2"/>
<dbReference type="PANTHER" id="PTHR41795">
    <property type="entry name" value="EXOPOLYSACCHARIDE SYNTHESIS PROTEIN"/>
    <property type="match status" value="1"/>
</dbReference>
<feature type="transmembrane region" description="Helical" evidence="1">
    <location>
        <begin position="154"/>
        <end position="171"/>
    </location>
</feature>
<proteinExistence type="predicted"/>
<keyword evidence="1" id="KW-1133">Transmembrane helix</keyword>
<comment type="caution">
    <text evidence="2">The sequence shown here is derived from an EMBL/GenBank/DDBJ whole genome shotgun (WGS) entry which is preliminary data.</text>
</comment>
<dbReference type="InterPro" id="IPR010331">
    <property type="entry name" value="ExoD"/>
</dbReference>
<feature type="transmembrane region" description="Helical" evidence="1">
    <location>
        <begin position="200"/>
        <end position="228"/>
    </location>
</feature>
<keyword evidence="3" id="KW-1185">Reference proteome</keyword>
<dbReference type="Proteomes" id="UP000241764">
    <property type="component" value="Unassembled WGS sequence"/>
</dbReference>
<protein>
    <submittedName>
        <fullName evidence="2">Exopolysaccharide biosynthesis protein exod</fullName>
    </submittedName>
</protein>
<accession>A0A2P7BHQ3</accession>
<organism evidence="2 3">
    <name type="scientific">Phyllobacterium sophorae</name>
    <dbReference type="NCBI Taxonomy" id="1520277"/>
    <lineage>
        <taxon>Bacteria</taxon>
        <taxon>Pseudomonadati</taxon>
        <taxon>Pseudomonadota</taxon>
        <taxon>Alphaproteobacteria</taxon>
        <taxon>Hyphomicrobiales</taxon>
        <taxon>Phyllobacteriaceae</taxon>
        <taxon>Phyllobacterium</taxon>
    </lineage>
</organism>
<keyword evidence="1" id="KW-0812">Transmembrane</keyword>
<sequence length="233" mass="25837">MRQNTNKDETMAAIDADHEIKPDEATIHSTADNDPRSLSQVFEDLSLTAVVPVSFTELEDAFTDRSFAALLTFFAILNLLPLPPGTGVVTGIPLVLVSVQMVMGRESVWLPAFMRDKTISPERFRQISDKVVPWLQWLERFIRPRNWPFGRKQGDRWLGVFTTILGMSVVLPMPLSNWLPALATAIIGIALCERDGRLMLAGLILGVVSISIVFGFAFIAASVVAYAASFWPF</sequence>
<gene>
    <name evidence="2" type="ORF">CU103_04995</name>
</gene>
<dbReference type="Pfam" id="PF06055">
    <property type="entry name" value="ExoD"/>
    <property type="match status" value="1"/>
</dbReference>
<dbReference type="PIRSF" id="PIRSF033239">
    <property type="entry name" value="ExoD"/>
    <property type="match status" value="1"/>
</dbReference>
<reference evidence="3" key="1">
    <citation type="submission" date="2017-11" db="EMBL/GenBank/DDBJ databases">
        <authorList>
            <person name="Kuznetsova I."/>
            <person name="Sazanova A."/>
            <person name="Chirak E."/>
            <person name="Safronova V."/>
            <person name="Willems A."/>
        </authorList>
    </citation>
    <scope>NUCLEOTIDE SEQUENCE [LARGE SCALE GENOMIC DNA]</scope>
    <source>
        <strain evidence="3">CCBAU 03422</strain>
    </source>
</reference>